<keyword evidence="7" id="KW-1185">Reference proteome</keyword>
<accession>A0A4R9ALE6</accession>
<dbReference type="GO" id="GO:0015074">
    <property type="term" value="P:DNA integration"/>
    <property type="evidence" value="ECO:0007669"/>
    <property type="project" value="InterPro"/>
</dbReference>
<evidence type="ECO:0000313" key="6">
    <source>
        <dbReference type="EMBL" id="TFD65169.1"/>
    </source>
</evidence>
<comment type="similarity">
    <text evidence="1">Belongs to the 'phage' integrase family.</text>
</comment>
<evidence type="ECO:0000256" key="2">
    <source>
        <dbReference type="ARBA" id="ARBA00023125"/>
    </source>
</evidence>
<comment type="caution">
    <text evidence="6">The sequence shown here is derived from an EMBL/GenBank/DDBJ whole genome shotgun (WGS) entry which is preliminary data.</text>
</comment>
<proteinExistence type="inferred from homology"/>
<organism evidence="6 7">
    <name type="scientific">Cryobacterium ruanii</name>
    <dbReference type="NCBI Taxonomy" id="1259197"/>
    <lineage>
        <taxon>Bacteria</taxon>
        <taxon>Bacillati</taxon>
        <taxon>Actinomycetota</taxon>
        <taxon>Actinomycetes</taxon>
        <taxon>Micrococcales</taxon>
        <taxon>Microbacteriaceae</taxon>
        <taxon>Cryobacterium</taxon>
    </lineage>
</organism>
<dbReference type="CDD" id="cd01189">
    <property type="entry name" value="INT_ICEBs1_C_like"/>
    <property type="match status" value="1"/>
</dbReference>
<evidence type="ECO:0000256" key="4">
    <source>
        <dbReference type="SAM" id="MobiDB-lite"/>
    </source>
</evidence>
<dbReference type="Pfam" id="PF00589">
    <property type="entry name" value="Phage_integrase"/>
    <property type="match status" value="1"/>
</dbReference>
<dbReference type="PANTHER" id="PTHR30349">
    <property type="entry name" value="PHAGE INTEGRASE-RELATED"/>
    <property type="match status" value="1"/>
</dbReference>
<dbReference type="SUPFAM" id="SSF56349">
    <property type="entry name" value="DNA breaking-rejoining enzymes"/>
    <property type="match status" value="1"/>
</dbReference>
<gene>
    <name evidence="6" type="ORF">E3T47_09920</name>
</gene>
<dbReference type="GO" id="GO:0006310">
    <property type="term" value="P:DNA recombination"/>
    <property type="evidence" value="ECO:0007669"/>
    <property type="project" value="UniProtKB-KW"/>
</dbReference>
<dbReference type="Gene3D" id="1.10.443.10">
    <property type="entry name" value="Intergrase catalytic core"/>
    <property type="match status" value="1"/>
</dbReference>
<sequence length="415" mass="46068">MARRAPRARDSGHRPRGQTLMAGRPRLPVSTFGAITTQQVGPGIFRAITRFRDWDGQTRRVTATGPSRNAAQASLKAELAARLRAGGSGDSLTASSPFLLLAEAWLEDVMLDVDRAQGTKDTYQRQVRVLVLPYFENFTIREVTVGRIELFLRQQRAQSFTRAKHSRTILGMILAFATRREIIPRNPMKETSRMKRPPHTPKALTSDQIAAIRLAAREWRTEAGRMGPQSDGQVRDIIEVMLGTATRIGEVLALRQCDIDLNANPPRVNISGTLVVHNKAGVHRQEHPKTHESNRVIGIPPFAADVIRQRLALLDPEDAEHLLFYSRVGSPLTPYNVRRTFRGILRNAGLEGMDITPHSFRRTGATLLANELGMQAAADMLGHTSTSTTKAHYAEPDRTVKSEPAEVMQQLAPPL</sequence>
<dbReference type="InterPro" id="IPR050090">
    <property type="entry name" value="Tyrosine_recombinase_XerCD"/>
</dbReference>
<evidence type="ECO:0000259" key="5">
    <source>
        <dbReference type="PROSITE" id="PS51898"/>
    </source>
</evidence>
<keyword evidence="3" id="KW-0233">DNA recombination</keyword>
<dbReference type="Proteomes" id="UP000298154">
    <property type="component" value="Unassembled WGS sequence"/>
</dbReference>
<evidence type="ECO:0000256" key="3">
    <source>
        <dbReference type="ARBA" id="ARBA00023172"/>
    </source>
</evidence>
<dbReference type="OrthoDB" id="4326943at2"/>
<dbReference type="PANTHER" id="PTHR30349:SF64">
    <property type="entry name" value="PROPHAGE INTEGRASE INTD-RELATED"/>
    <property type="match status" value="1"/>
</dbReference>
<reference evidence="6 7" key="1">
    <citation type="submission" date="2019-03" db="EMBL/GenBank/DDBJ databases">
        <title>Genomics of glacier-inhabiting Cryobacterium strains.</title>
        <authorList>
            <person name="Liu Q."/>
            <person name="Xin Y.-H."/>
        </authorList>
    </citation>
    <scope>NUCLEOTIDE SEQUENCE [LARGE SCALE GENOMIC DNA]</scope>
    <source>
        <strain evidence="6 7">Sr36</strain>
    </source>
</reference>
<dbReference type="InterPro" id="IPR013762">
    <property type="entry name" value="Integrase-like_cat_sf"/>
</dbReference>
<feature type="region of interest" description="Disordered" evidence="4">
    <location>
        <begin position="1"/>
        <end position="23"/>
    </location>
</feature>
<dbReference type="InterPro" id="IPR010998">
    <property type="entry name" value="Integrase_recombinase_N"/>
</dbReference>
<evidence type="ECO:0000313" key="7">
    <source>
        <dbReference type="Proteomes" id="UP000298154"/>
    </source>
</evidence>
<keyword evidence="2" id="KW-0238">DNA-binding</keyword>
<dbReference type="AlphaFoldDB" id="A0A4R9ALE6"/>
<feature type="domain" description="Tyr recombinase" evidence="5">
    <location>
        <begin position="199"/>
        <end position="409"/>
    </location>
</feature>
<evidence type="ECO:0000256" key="1">
    <source>
        <dbReference type="ARBA" id="ARBA00008857"/>
    </source>
</evidence>
<dbReference type="InterPro" id="IPR002104">
    <property type="entry name" value="Integrase_catalytic"/>
</dbReference>
<dbReference type="InterPro" id="IPR011010">
    <property type="entry name" value="DNA_brk_join_enz"/>
</dbReference>
<dbReference type="EMBL" id="SOHK01000015">
    <property type="protein sequence ID" value="TFD65169.1"/>
    <property type="molecule type" value="Genomic_DNA"/>
</dbReference>
<dbReference type="Gene3D" id="1.10.150.130">
    <property type="match status" value="1"/>
</dbReference>
<dbReference type="PROSITE" id="PS51898">
    <property type="entry name" value="TYR_RECOMBINASE"/>
    <property type="match status" value="1"/>
</dbReference>
<name>A0A4R9ALE6_9MICO</name>
<dbReference type="GO" id="GO:0003677">
    <property type="term" value="F:DNA binding"/>
    <property type="evidence" value="ECO:0007669"/>
    <property type="project" value="UniProtKB-KW"/>
</dbReference>
<protein>
    <submittedName>
        <fullName evidence="6">Site-specific integrase</fullName>
    </submittedName>
</protein>